<keyword evidence="3" id="KW-1185">Reference proteome</keyword>
<comment type="caution">
    <text evidence="2">The sequence shown here is derived from an EMBL/GenBank/DDBJ whole genome shotgun (WGS) entry which is preliminary data.</text>
</comment>
<organism evidence="2 3">
    <name type="scientific">Solimonas fluminis</name>
    <dbReference type="NCBI Taxonomy" id="2086571"/>
    <lineage>
        <taxon>Bacteria</taxon>
        <taxon>Pseudomonadati</taxon>
        <taxon>Pseudomonadota</taxon>
        <taxon>Gammaproteobacteria</taxon>
        <taxon>Nevskiales</taxon>
        <taxon>Nevskiaceae</taxon>
        <taxon>Solimonas</taxon>
    </lineage>
</organism>
<dbReference type="Pfam" id="PF15607">
    <property type="entry name" value="Ntox44"/>
    <property type="match status" value="1"/>
</dbReference>
<name>A0A2S5THX2_9GAMM</name>
<gene>
    <name evidence="2" type="ORF">C3942_07425</name>
</gene>
<dbReference type="OrthoDB" id="9204728at2"/>
<protein>
    <recommendedName>
        <fullName evidence="1">Bacterial toxin 44 domain-containing protein</fullName>
    </recommendedName>
</protein>
<reference evidence="2 3" key="1">
    <citation type="submission" date="2018-02" db="EMBL/GenBank/DDBJ databases">
        <title>Genome sequencing of Solimonas sp. HR-BB.</title>
        <authorList>
            <person name="Lee Y."/>
            <person name="Jeon C.O."/>
        </authorList>
    </citation>
    <scope>NUCLEOTIDE SEQUENCE [LARGE SCALE GENOMIC DNA]</scope>
    <source>
        <strain evidence="2 3">HR-BB</strain>
    </source>
</reference>
<feature type="domain" description="Bacterial toxin 44" evidence="1">
    <location>
        <begin position="156"/>
        <end position="286"/>
    </location>
</feature>
<dbReference type="Proteomes" id="UP000238220">
    <property type="component" value="Unassembled WGS sequence"/>
</dbReference>
<dbReference type="EMBL" id="PSNW01000003">
    <property type="protein sequence ID" value="PPE74584.1"/>
    <property type="molecule type" value="Genomic_DNA"/>
</dbReference>
<evidence type="ECO:0000313" key="2">
    <source>
        <dbReference type="EMBL" id="PPE74584.1"/>
    </source>
</evidence>
<evidence type="ECO:0000259" key="1">
    <source>
        <dbReference type="Pfam" id="PF15607"/>
    </source>
</evidence>
<dbReference type="RefSeq" id="WP_104229742.1">
    <property type="nucleotide sequence ID" value="NZ_PSNW01000003.1"/>
</dbReference>
<sequence length="314" mass="35603">MTNTKDQSETNFLGDFLRGYDFALDLQESPNTAVDDGTKPAHAPGARTALRGLDLNVVQDLHNSAQAGNKRSKALMQNIQKGLAQQRNGDSGYQWWKDTRTFRVPEPPDGVFGEAASYIYEEMMRNSRSTALVGIRRLNEPGTFVGEAEGLLRFRRKVKGNGPWDHKRTLRRGGENKGQTHPFKGTSAKWFYSPDSNDRYLFDVFSNIHYGYVGMAAGYPEDVLLDAAGHVQAWSEEGGRRVQEFREHHPEPKDRHTAYLRMGWGERGWDDPADQAAVRLGMHLYGQYGSDLTLDDLKFEMQHWNGINKVKRIP</sequence>
<dbReference type="AlphaFoldDB" id="A0A2S5THX2"/>
<dbReference type="InterPro" id="IPR028946">
    <property type="entry name" value="Ntox44"/>
</dbReference>
<accession>A0A2S5THX2</accession>
<proteinExistence type="predicted"/>
<evidence type="ECO:0000313" key="3">
    <source>
        <dbReference type="Proteomes" id="UP000238220"/>
    </source>
</evidence>